<protein>
    <submittedName>
        <fullName evidence="1">Uncharacterized protein</fullName>
    </submittedName>
</protein>
<dbReference type="Proteomes" id="UP000761264">
    <property type="component" value="Unassembled WGS sequence"/>
</dbReference>
<keyword evidence="2" id="KW-1185">Reference proteome</keyword>
<dbReference type="AlphaFoldDB" id="A0A967C653"/>
<proteinExistence type="predicted"/>
<comment type="caution">
    <text evidence="1">The sequence shown here is derived from an EMBL/GenBank/DDBJ whole genome shotgun (WGS) entry which is preliminary data.</text>
</comment>
<accession>A0A967C653</accession>
<evidence type="ECO:0000313" key="1">
    <source>
        <dbReference type="EMBL" id="NIA68171.1"/>
    </source>
</evidence>
<sequence>MNETSEDEALIGALRQALTACAAAGETISYRDLAQRVAFPGPHSIHRLTLLLEHMIREDHDAGQPLLAALAVSRAQNGMPGRGFFQLLTELGHYDGPDQGPQAAACHARELELAVGYWGQGGSRTGP</sequence>
<evidence type="ECO:0000313" key="2">
    <source>
        <dbReference type="Proteomes" id="UP000761264"/>
    </source>
</evidence>
<gene>
    <name evidence="1" type="ORF">HBA54_06165</name>
</gene>
<organism evidence="1 2">
    <name type="scientific">Pelagibius litoralis</name>
    <dbReference type="NCBI Taxonomy" id="374515"/>
    <lineage>
        <taxon>Bacteria</taxon>
        <taxon>Pseudomonadati</taxon>
        <taxon>Pseudomonadota</taxon>
        <taxon>Alphaproteobacteria</taxon>
        <taxon>Rhodospirillales</taxon>
        <taxon>Rhodovibrionaceae</taxon>
        <taxon>Pelagibius</taxon>
    </lineage>
</organism>
<name>A0A967C653_9PROT</name>
<dbReference type="EMBL" id="JAAQPH010000004">
    <property type="protein sequence ID" value="NIA68171.1"/>
    <property type="molecule type" value="Genomic_DNA"/>
</dbReference>
<dbReference type="RefSeq" id="WP_167222500.1">
    <property type="nucleotide sequence ID" value="NZ_JAAQPH010000004.1"/>
</dbReference>
<reference evidence="1" key="1">
    <citation type="submission" date="2020-03" db="EMBL/GenBank/DDBJ databases">
        <title>Genome of Pelagibius litoralis DSM 21314T.</title>
        <authorList>
            <person name="Wang G."/>
        </authorList>
    </citation>
    <scope>NUCLEOTIDE SEQUENCE</scope>
    <source>
        <strain evidence="1">DSM 21314</strain>
    </source>
</reference>